<proteinExistence type="predicted"/>
<dbReference type="InterPro" id="IPR023286">
    <property type="entry name" value="ABATE_dom_sf"/>
</dbReference>
<gene>
    <name evidence="2" type="ORF">METZ01_LOCUS163570</name>
</gene>
<accession>A0A382BA90</accession>
<name>A0A382BA90_9ZZZZ</name>
<dbReference type="EMBL" id="UINC01028899">
    <property type="protein sequence ID" value="SVB10716.1"/>
    <property type="molecule type" value="Genomic_DNA"/>
</dbReference>
<dbReference type="Pfam" id="PF11706">
    <property type="entry name" value="zf-CGNR"/>
    <property type="match status" value="1"/>
</dbReference>
<protein>
    <recommendedName>
        <fullName evidence="1">Zinc finger CGNR domain-containing protein</fullName>
    </recommendedName>
</protein>
<feature type="domain" description="Zinc finger CGNR" evidence="1">
    <location>
        <begin position="209"/>
        <end position="247"/>
    </location>
</feature>
<organism evidence="2">
    <name type="scientific">marine metagenome</name>
    <dbReference type="NCBI Taxonomy" id="408172"/>
    <lineage>
        <taxon>unclassified sequences</taxon>
        <taxon>metagenomes</taxon>
        <taxon>ecological metagenomes</taxon>
    </lineage>
</organism>
<evidence type="ECO:0000313" key="2">
    <source>
        <dbReference type="EMBL" id="SVB10716.1"/>
    </source>
</evidence>
<dbReference type="SUPFAM" id="SSF160904">
    <property type="entry name" value="Jann2411-like"/>
    <property type="match status" value="1"/>
</dbReference>
<reference evidence="2" key="1">
    <citation type="submission" date="2018-05" db="EMBL/GenBank/DDBJ databases">
        <authorList>
            <person name="Lanie J.A."/>
            <person name="Ng W.-L."/>
            <person name="Kazmierczak K.M."/>
            <person name="Andrzejewski T.M."/>
            <person name="Davidsen T.M."/>
            <person name="Wayne K.J."/>
            <person name="Tettelin H."/>
            <person name="Glass J.I."/>
            <person name="Rusch D."/>
            <person name="Podicherti R."/>
            <person name="Tsui H.-C.T."/>
            <person name="Winkler M.E."/>
        </authorList>
    </citation>
    <scope>NUCLEOTIDE SEQUENCE</scope>
</reference>
<dbReference type="AlphaFoldDB" id="A0A382BA90"/>
<dbReference type="Gene3D" id="1.10.3300.10">
    <property type="entry name" value="Jann2411-like domain"/>
    <property type="match status" value="1"/>
</dbReference>
<evidence type="ECO:0000259" key="1">
    <source>
        <dbReference type="Pfam" id="PF11706"/>
    </source>
</evidence>
<sequence length="271" mass="30407">MKTDAERLRIALNFVNGPDVEYHKNVVQLREDLAQFLGYPLLESGQDFPDLDDRWPDTIGGSTYEVTARIDLSATSLHINVGDLSVAKGPAVREGLSDFLGFGAEAVPVPAKVLRQLQNRTRRLIHDYLGDREADEARHVTWVERGPGTKERRDAGKDTVFHVNELAEQLGGTVTVVGRGADLHTHIAAEPEVAFLWIILLLINGEPSIRVCEHPDCSHFFVGARRSRRYCSDRCGQSVRDARQYAKPEKRAKKIHYMREKRAREKAATGS</sequence>
<dbReference type="InterPro" id="IPR021005">
    <property type="entry name" value="Znf_CGNR"/>
</dbReference>